<keyword evidence="1" id="KW-1133">Transmembrane helix</keyword>
<keyword evidence="1" id="KW-0472">Membrane</keyword>
<gene>
    <name evidence="2" type="ORF">EKG37_20030</name>
</gene>
<organism evidence="2 3">
    <name type="scientific">Bacillus yapensis</name>
    <dbReference type="NCBI Taxonomy" id="2492960"/>
    <lineage>
        <taxon>Bacteria</taxon>
        <taxon>Bacillati</taxon>
        <taxon>Bacillota</taxon>
        <taxon>Bacilli</taxon>
        <taxon>Bacillales</taxon>
        <taxon>Bacillaceae</taxon>
        <taxon>Bacillus</taxon>
    </lineage>
</organism>
<evidence type="ECO:0000256" key="1">
    <source>
        <dbReference type="SAM" id="Phobius"/>
    </source>
</evidence>
<dbReference type="EMBL" id="RXNT01000020">
    <property type="protein sequence ID" value="RTR27174.1"/>
    <property type="molecule type" value="Genomic_DNA"/>
</dbReference>
<evidence type="ECO:0000313" key="2">
    <source>
        <dbReference type="EMBL" id="RTR27174.1"/>
    </source>
</evidence>
<dbReference type="AlphaFoldDB" id="A0A431VVE9"/>
<comment type="caution">
    <text evidence="2">The sequence shown here is derived from an EMBL/GenBank/DDBJ whole genome shotgun (WGS) entry which is preliminary data.</text>
</comment>
<keyword evidence="1" id="KW-0812">Transmembrane</keyword>
<keyword evidence="3" id="KW-1185">Reference proteome</keyword>
<protein>
    <submittedName>
        <fullName evidence="2">Uncharacterized protein</fullName>
    </submittedName>
</protein>
<sequence length="69" mass="8388">MNRRLVNFISLLICLFLNIVFTQKMVHQFKFENYDVAIMYCVLNLIVFPIALFVFKRDEKQSEVNRREQ</sequence>
<accession>A0A431VVE9</accession>
<evidence type="ECO:0000313" key="3">
    <source>
        <dbReference type="Proteomes" id="UP000271374"/>
    </source>
</evidence>
<dbReference type="RefSeq" id="WP_126410548.1">
    <property type="nucleotide sequence ID" value="NZ_RXNT01000020.1"/>
</dbReference>
<dbReference type="OrthoDB" id="2664144at2"/>
<proteinExistence type="predicted"/>
<name>A0A431VVE9_9BACI</name>
<reference evidence="2 3" key="1">
    <citation type="submission" date="2018-12" db="EMBL/GenBank/DDBJ databases">
        <title>Bacillus yapensis draft genome sequence.</title>
        <authorList>
            <person name="Yu L."/>
            <person name="Xu X."/>
            <person name="Tang X."/>
        </authorList>
    </citation>
    <scope>NUCLEOTIDE SEQUENCE [LARGE SCALE GENOMIC DNA]</scope>
    <source>
        <strain evidence="2 3">XXST-01</strain>
    </source>
</reference>
<dbReference type="Proteomes" id="UP000271374">
    <property type="component" value="Unassembled WGS sequence"/>
</dbReference>
<feature type="transmembrane region" description="Helical" evidence="1">
    <location>
        <begin position="38"/>
        <end position="55"/>
    </location>
</feature>